<dbReference type="AlphaFoldDB" id="A0A3A2ZSC7"/>
<organism evidence="2 3">
    <name type="scientific">Aspergillus sclerotialis</name>
    <dbReference type="NCBI Taxonomy" id="2070753"/>
    <lineage>
        <taxon>Eukaryota</taxon>
        <taxon>Fungi</taxon>
        <taxon>Dikarya</taxon>
        <taxon>Ascomycota</taxon>
        <taxon>Pezizomycotina</taxon>
        <taxon>Eurotiomycetes</taxon>
        <taxon>Eurotiomycetidae</taxon>
        <taxon>Eurotiales</taxon>
        <taxon>Aspergillaceae</taxon>
        <taxon>Aspergillus</taxon>
        <taxon>Aspergillus subgen. Polypaecilum</taxon>
    </lineage>
</organism>
<keyword evidence="3" id="KW-1185">Reference proteome</keyword>
<dbReference type="OrthoDB" id="3561359at2759"/>
<dbReference type="STRING" id="2070753.A0A3A2ZSC7"/>
<name>A0A3A2ZSC7_9EURO</name>
<evidence type="ECO:0000256" key="1">
    <source>
        <dbReference type="SAM" id="MobiDB-lite"/>
    </source>
</evidence>
<gene>
    <name evidence="2" type="ORF">PHISCL_01725</name>
</gene>
<dbReference type="EMBL" id="MVGC01000033">
    <property type="protein sequence ID" value="RJE25956.1"/>
    <property type="molecule type" value="Genomic_DNA"/>
</dbReference>
<evidence type="ECO:0000313" key="2">
    <source>
        <dbReference type="EMBL" id="RJE25956.1"/>
    </source>
</evidence>
<feature type="region of interest" description="Disordered" evidence="1">
    <location>
        <begin position="1"/>
        <end position="76"/>
    </location>
</feature>
<accession>A0A3A2ZSC7</accession>
<feature type="compositionally biased region" description="Basic and acidic residues" evidence="1">
    <location>
        <begin position="58"/>
        <end position="69"/>
    </location>
</feature>
<protein>
    <submittedName>
        <fullName evidence="2">Resistance protein</fullName>
    </submittedName>
</protein>
<dbReference type="Proteomes" id="UP000266188">
    <property type="component" value="Unassembled WGS sequence"/>
</dbReference>
<reference evidence="3" key="1">
    <citation type="submission" date="2017-02" db="EMBL/GenBank/DDBJ databases">
        <authorList>
            <person name="Tafer H."/>
            <person name="Lopandic K."/>
        </authorList>
    </citation>
    <scope>NUCLEOTIDE SEQUENCE [LARGE SCALE GENOMIC DNA]</scope>
    <source>
        <strain evidence="3">CBS 366.77</strain>
    </source>
</reference>
<feature type="region of interest" description="Disordered" evidence="1">
    <location>
        <begin position="81"/>
        <end position="100"/>
    </location>
</feature>
<proteinExistence type="predicted"/>
<sequence length="140" mass="15591">MSEATGAEPPSGRQKNRSDSARQSQDHSGYSDESYEPKLEEGADGVFAPIKPATAGEDEQRHEPMEKLRSTTSRSIERSWSLNDGYSCNPDYEETDEGTDRQDIDFVVGWDEGDPMNPRNFPTLRRWSIVLICASGSLCA</sequence>
<comment type="caution">
    <text evidence="2">The sequence shown here is derived from an EMBL/GenBank/DDBJ whole genome shotgun (WGS) entry which is preliminary data.</text>
</comment>
<evidence type="ECO:0000313" key="3">
    <source>
        <dbReference type="Proteomes" id="UP000266188"/>
    </source>
</evidence>